<evidence type="ECO:0000256" key="6">
    <source>
        <dbReference type="ARBA" id="ARBA00023146"/>
    </source>
</evidence>
<keyword evidence="13" id="KW-1185">Reference proteome</keyword>
<dbReference type="GO" id="GO:0004827">
    <property type="term" value="F:proline-tRNA ligase activity"/>
    <property type="evidence" value="ECO:0007669"/>
    <property type="project" value="UniProtKB-UniRule"/>
</dbReference>
<dbReference type="InterPro" id="IPR004499">
    <property type="entry name" value="Pro-tRNA-ligase_IIa_arc-type"/>
</dbReference>
<dbReference type="InterPro" id="IPR045864">
    <property type="entry name" value="aa-tRNA-synth_II/BPL/LPL"/>
</dbReference>
<dbReference type="FunFam" id="3.30.930.10:FF:000023">
    <property type="entry name" value="Proline--tRNA ligase"/>
    <property type="match status" value="1"/>
</dbReference>
<name>A0A2S9YHB6_9BACT</name>
<keyword evidence="6 9" id="KW-0030">Aminoacyl-tRNA synthetase</keyword>
<dbReference type="GO" id="GO:0005737">
    <property type="term" value="C:cytoplasm"/>
    <property type="evidence" value="ECO:0007669"/>
    <property type="project" value="UniProtKB-SubCell"/>
</dbReference>
<comment type="domain">
    <text evidence="9">Consists of three domains: the N-terminal catalytic domain, the anticodon-binding domain and the C-terminal extension.</text>
</comment>
<protein>
    <recommendedName>
        <fullName evidence="9">Proline--tRNA ligase</fullName>
        <ecNumber evidence="9">6.1.1.15</ecNumber>
    </recommendedName>
    <alternativeName>
        <fullName evidence="9">Prolyl-tRNA synthetase</fullName>
        <shortName evidence="9">ProRS</shortName>
    </alternativeName>
</protein>
<dbReference type="PANTHER" id="PTHR43382">
    <property type="entry name" value="PROLYL-TRNA SYNTHETASE"/>
    <property type="match status" value="1"/>
</dbReference>
<keyword evidence="2 9" id="KW-0436">Ligase</keyword>
<dbReference type="InterPro" id="IPR017449">
    <property type="entry name" value="Pro-tRNA_synth_II"/>
</dbReference>
<dbReference type="PANTHER" id="PTHR43382:SF2">
    <property type="entry name" value="BIFUNCTIONAL GLUTAMATE_PROLINE--TRNA LIGASE"/>
    <property type="match status" value="1"/>
</dbReference>
<dbReference type="InterPro" id="IPR033721">
    <property type="entry name" value="ProRS_core_arch_euk"/>
</dbReference>
<dbReference type="InterPro" id="IPR002316">
    <property type="entry name" value="Pro-tRNA-ligase_IIa"/>
</dbReference>
<evidence type="ECO:0000256" key="8">
    <source>
        <dbReference type="ARBA" id="ARBA00060806"/>
    </source>
</evidence>
<evidence type="ECO:0000256" key="5">
    <source>
        <dbReference type="ARBA" id="ARBA00022917"/>
    </source>
</evidence>
<comment type="caution">
    <text evidence="12">The sequence shown here is derived from an EMBL/GenBank/DDBJ whole genome shotgun (WGS) entry which is preliminary data.</text>
</comment>
<dbReference type="SUPFAM" id="SSF52954">
    <property type="entry name" value="Class II aaRS ABD-related"/>
    <property type="match status" value="1"/>
</dbReference>
<dbReference type="InterPro" id="IPR004154">
    <property type="entry name" value="Anticodon-bd"/>
</dbReference>
<dbReference type="InterPro" id="IPR002314">
    <property type="entry name" value="aa-tRNA-synt_IIb"/>
</dbReference>
<dbReference type="InterPro" id="IPR036621">
    <property type="entry name" value="Anticodon-bd_dom_sf"/>
</dbReference>
<evidence type="ECO:0000313" key="13">
    <source>
        <dbReference type="Proteomes" id="UP000237968"/>
    </source>
</evidence>
<comment type="catalytic activity">
    <reaction evidence="7 9">
        <text>tRNA(Pro) + L-proline + ATP = L-prolyl-tRNA(Pro) + AMP + diphosphate</text>
        <dbReference type="Rhea" id="RHEA:14305"/>
        <dbReference type="Rhea" id="RHEA-COMP:9700"/>
        <dbReference type="Rhea" id="RHEA-COMP:9702"/>
        <dbReference type="ChEBI" id="CHEBI:30616"/>
        <dbReference type="ChEBI" id="CHEBI:33019"/>
        <dbReference type="ChEBI" id="CHEBI:60039"/>
        <dbReference type="ChEBI" id="CHEBI:78442"/>
        <dbReference type="ChEBI" id="CHEBI:78532"/>
        <dbReference type="ChEBI" id="CHEBI:456215"/>
        <dbReference type="EC" id="6.1.1.15"/>
    </reaction>
</comment>
<proteinExistence type="inferred from homology"/>
<dbReference type="CDD" id="cd00778">
    <property type="entry name" value="ProRS_core_arch_euk"/>
    <property type="match status" value="1"/>
</dbReference>
<reference evidence="12 13" key="1">
    <citation type="submission" date="2018-03" db="EMBL/GenBank/DDBJ databases">
        <title>Draft Genome Sequences of the Obligatory Marine Myxobacteria Enhygromyxa salina SWB005.</title>
        <authorList>
            <person name="Poehlein A."/>
            <person name="Moghaddam J.A."/>
            <person name="Harms H."/>
            <person name="Alanjari M."/>
            <person name="Koenig G.M."/>
            <person name="Daniel R."/>
            <person name="Schaeberle T.F."/>
        </authorList>
    </citation>
    <scope>NUCLEOTIDE SEQUENCE [LARGE SCALE GENOMIC DNA]</scope>
    <source>
        <strain evidence="12 13">SWB005</strain>
    </source>
</reference>
<comment type="function">
    <text evidence="9">Catalyzes the attachment of proline to tRNA(Pro) in a two-step reaction: proline is first activated by ATP to form Pro-AMP and then transferred to the acceptor end of tRNA(Pro).</text>
</comment>
<dbReference type="EMBL" id="PVNK01000037">
    <property type="protein sequence ID" value="PRQ04499.1"/>
    <property type="molecule type" value="Genomic_DNA"/>
</dbReference>
<feature type="compositionally biased region" description="Basic residues" evidence="10">
    <location>
        <begin position="8"/>
        <end position="18"/>
    </location>
</feature>
<dbReference type="HAMAP" id="MF_01571">
    <property type="entry name" value="Pro_tRNA_synth_type3"/>
    <property type="match status" value="1"/>
</dbReference>
<dbReference type="GO" id="GO:0006433">
    <property type="term" value="P:prolyl-tRNA aminoacylation"/>
    <property type="evidence" value="ECO:0007669"/>
    <property type="project" value="UniProtKB-UniRule"/>
</dbReference>
<dbReference type="GO" id="GO:0017101">
    <property type="term" value="C:aminoacyl-tRNA synthetase multienzyme complex"/>
    <property type="evidence" value="ECO:0007669"/>
    <property type="project" value="TreeGrafter"/>
</dbReference>
<dbReference type="EC" id="6.1.1.15" evidence="9"/>
<evidence type="ECO:0000256" key="1">
    <source>
        <dbReference type="ARBA" id="ARBA00022490"/>
    </source>
</evidence>
<evidence type="ECO:0000313" key="12">
    <source>
        <dbReference type="EMBL" id="PRQ04499.1"/>
    </source>
</evidence>
<dbReference type="NCBIfam" id="TIGR00408">
    <property type="entry name" value="proS_fam_I"/>
    <property type="match status" value="1"/>
</dbReference>
<dbReference type="Pfam" id="PF03129">
    <property type="entry name" value="HGTP_anticodon"/>
    <property type="match status" value="1"/>
</dbReference>
<evidence type="ECO:0000256" key="3">
    <source>
        <dbReference type="ARBA" id="ARBA00022741"/>
    </source>
</evidence>
<evidence type="ECO:0000256" key="7">
    <source>
        <dbReference type="ARBA" id="ARBA00047671"/>
    </source>
</evidence>
<feature type="region of interest" description="Disordered" evidence="10">
    <location>
        <begin position="1"/>
        <end position="22"/>
    </location>
</feature>
<evidence type="ECO:0000256" key="9">
    <source>
        <dbReference type="HAMAP-Rule" id="MF_01571"/>
    </source>
</evidence>
<dbReference type="PRINTS" id="PR01046">
    <property type="entry name" value="TRNASYNTHPRO"/>
</dbReference>
<dbReference type="RefSeq" id="WP_106390179.1">
    <property type="nucleotide sequence ID" value="NZ_PVNK01000037.1"/>
</dbReference>
<dbReference type="InterPro" id="IPR016061">
    <property type="entry name" value="Pro-tRNA_ligase_II_C"/>
</dbReference>
<evidence type="ECO:0000256" key="10">
    <source>
        <dbReference type="SAM" id="MobiDB-lite"/>
    </source>
</evidence>
<comment type="subcellular location">
    <subcellularLocation>
        <location evidence="9">Cytoplasm</location>
    </subcellularLocation>
</comment>
<keyword evidence="4 9" id="KW-0067">ATP-binding</keyword>
<feature type="domain" description="Aminoacyl-transfer RNA synthetases class-II family profile" evidence="11">
    <location>
        <begin position="21"/>
        <end position="301"/>
    </location>
</feature>
<dbReference type="Gene3D" id="3.30.930.10">
    <property type="entry name" value="Bira Bifunctional Protein, Domain 2"/>
    <property type="match status" value="1"/>
</dbReference>
<dbReference type="GO" id="GO:0005524">
    <property type="term" value="F:ATP binding"/>
    <property type="evidence" value="ECO:0007669"/>
    <property type="project" value="UniProtKB-UniRule"/>
</dbReference>
<sequence>MSQQGNKQAKKSGGKKGGKQRELAIAKRSEDYPQWYQDVVRFGELAEPAKVVKGCMVIKPHGYAVWEKIQRDLDGRFKDTGHRNAYFPLLVPMSFITKEAEHVEGFAPELAVVTQAGGVELEEPYAIRPTSETIIGHFFAKWIDSHRDLPLLINQWANVMRWELRTRMFLRTTEFLWQEGHTAHASHDEAEAEVLRMLNVYGDFAEQVLAMPVIRGTKTATERFAGAVDTKCIEAFMQDGKALQAGTSHDLGQNFGRAFDVKFQAESGELEYVWQTSWGVSTRLVGGVVMTHSDDEGLVLPPRVAPIHAAIIPIFRNDEQKAEVMVAAERIKAALSEIDISPPRARYRDFLEVALDDRDMRPGAKFYDWERRGVPMRIEIGPKDLEKGQVCLKMRVDTEAVSGKQFLPEAEFLASARQRLLDYQDALLALARARMAANTVTLDTWEEFEQTFAGDSSKFAWCHWDGTAETEAAIKDKTKVTIRCVPLPGYGPAPEPGVCIYSGKPSAQRVLMAKAY</sequence>
<organism evidence="12 13">
    <name type="scientific">Enhygromyxa salina</name>
    <dbReference type="NCBI Taxonomy" id="215803"/>
    <lineage>
        <taxon>Bacteria</taxon>
        <taxon>Pseudomonadati</taxon>
        <taxon>Myxococcota</taxon>
        <taxon>Polyangia</taxon>
        <taxon>Nannocystales</taxon>
        <taxon>Nannocystaceae</taxon>
        <taxon>Enhygromyxa</taxon>
    </lineage>
</organism>
<evidence type="ECO:0000256" key="2">
    <source>
        <dbReference type="ARBA" id="ARBA00022598"/>
    </source>
</evidence>
<evidence type="ECO:0000256" key="4">
    <source>
        <dbReference type="ARBA" id="ARBA00022840"/>
    </source>
</evidence>
<keyword evidence="3 9" id="KW-0547">Nucleotide-binding</keyword>
<dbReference type="AlphaFoldDB" id="A0A2S9YHB6"/>
<keyword evidence="5 9" id="KW-0648">Protein biosynthesis</keyword>
<keyword evidence="1 9" id="KW-0963">Cytoplasm</keyword>
<dbReference type="PROSITE" id="PS50862">
    <property type="entry name" value="AA_TRNA_LIGASE_II"/>
    <property type="match status" value="1"/>
</dbReference>
<dbReference type="Pfam" id="PF00587">
    <property type="entry name" value="tRNA-synt_2b"/>
    <property type="match status" value="1"/>
</dbReference>
<accession>A0A2S9YHB6</accession>
<dbReference type="SUPFAM" id="SSF64586">
    <property type="entry name" value="C-terminal domain of ProRS"/>
    <property type="match status" value="1"/>
</dbReference>
<dbReference type="InterPro" id="IPR006195">
    <property type="entry name" value="aa-tRNA-synth_II"/>
</dbReference>
<dbReference type="Gene3D" id="3.40.50.800">
    <property type="entry name" value="Anticodon-binding domain"/>
    <property type="match status" value="1"/>
</dbReference>
<comment type="subunit">
    <text evidence="9">Homodimer.</text>
</comment>
<gene>
    <name evidence="9 12" type="primary">proS</name>
    <name evidence="12" type="ORF">ENSA5_07300</name>
</gene>
<dbReference type="SUPFAM" id="SSF55681">
    <property type="entry name" value="Class II aaRS and biotin synthetases"/>
    <property type="match status" value="1"/>
</dbReference>
<dbReference type="Proteomes" id="UP000237968">
    <property type="component" value="Unassembled WGS sequence"/>
</dbReference>
<dbReference type="Gene3D" id="3.30.110.30">
    <property type="entry name" value="C-terminal domain of ProRS"/>
    <property type="match status" value="1"/>
</dbReference>
<dbReference type="SMART" id="SM00946">
    <property type="entry name" value="ProRS-C_1"/>
    <property type="match status" value="1"/>
</dbReference>
<dbReference type="Pfam" id="PF09180">
    <property type="entry name" value="ProRS-C_1"/>
    <property type="match status" value="1"/>
</dbReference>
<evidence type="ECO:0000259" key="11">
    <source>
        <dbReference type="PROSITE" id="PS50862"/>
    </source>
</evidence>
<dbReference type="OrthoDB" id="9809052at2"/>
<comment type="similarity">
    <text evidence="8 9">Belongs to the class-II aminoacyl-tRNA synthetase family. ProS type 3 subfamily.</text>
</comment>